<organism evidence="12 13">
    <name type="scientific">Algoriphagus chordae</name>
    <dbReference type="NCBI Taxonomy" id="237019"/>
    <lineage>
        <taxon>Bacteria</taxon>
        <taxon>Pseudomonadati</taxon>
        <taxon>Bacteroidota</taxon>
        <taxon>Cytophagia</taxon>
        <taxon>Cytophagales</taxon>
        <taxon>Cyclobacteriaceae</taxon>
        <taxon>Algoriphagus</taxon>
    </lineage>
</organism>
<dbReference type="NCBIfam" id="TIGR04121">
    <property type="entry name" value="DEXH_lig_assoc"/>
    <property type="match status" value="1"/>
</dbReference>
<reference evidence="12 13" key="1">
    <citation type="submission" date="2018-06" db="EMBL/GenBank/DDBJ databases">
        <title>Genomic Encyclopedia of Archaeal and Bacterial Type Strains, Phase II (KMG-II): from individual species to whole genera.</title>
        <authorList>
            <person name="Goeker M."/>
        </authorList>
    </citation>
    <scope>NUCLEOTIDE SEQUENCE [LARGE SCALE GENOMIC DNA]</scope>
    <source>
        <strain evidence="12 13">DSM 19830</strain>
    </source>
</reference>
<dbReference type="PROSITE" id="PS51192">
    <property type="entry name" value="HELICASE_ATP_BIND_1"/>
    <property type="match status" value="1"/>
</dbReference>
<evidence type="ECO:0000256" key="6">
    <source>
        <dbReference type="ARBA" id="ARBA00023125"/>
    </source>
</evidence>
<dbReference type="Proteomes" id="UP000248882">
    <property type="component" value="Unassembled WGS sequence"/>
</dbReference>
<dbReference type="InterPro" id="IPR001650">
    <property type="entry name" value="Helicase_C-like"/>
</dbReference>
<keyword evidence="5" id="KW-0067">ATP-binding</keyword>
<protein>
    <submittedName>
        <fullName evidence="12">ATP-dependent Lhr-like helicase</fullName>
    </submittedName>
</protein>
<keyword evidence="6" id="KW-0238">DNA-binding</keyword>
<dbReference type="GO" id="GO:0003677">
    <property type="term" value="F:DNA binding"/>
    <property type="evidence" value="ECO:0007669"/>
    <property type="project" value="UniProtKB-KW"/>
</dbReference>
<keyword evidence="7" id="KW-0234">DNA repair</keyword>
<dbReference type="InterPro" id="IPR045628">
    <property type="entry name" value="Lhr_WH_dom"/>
</dbReference>
<dbReference type="InterPro" id="IPR011545">
    <property type="entry name" value="DEAD/DEAH_box_helicase_dom"/>
</dbReference>
<keyword evidence="2" id="KW-0227">DNA damage</keyword>
<keyword evidence="13" id="KW-1185">Reference proteome</keyword>
<dbReference type="GO" id="GO:0006281">
    <property type="term" value="P:DNA repair"/>
    <property type="evidence" value="ECO:0007669"/>
    <property type="project" value="UniProtKB-KW"/>
</dbReference>
<evidence type="ECO:0000259" key="11">
    <source>
        <dbReference type="PROSITE" id="PS51194"/>
    </source>
</evidence>
<dbReference type="InterPro" id="IPR027417">
    <property type="entry name" value="P-loop_NTPase"/>
</dbReference>
<dbReference type="GO" id="GO:0004386">
    <property type="term" value="F:helicase activity"/>
    <property type="evidence" value="ECO:0007669"/>
    <property type="project" value="UniProtKB-KW"/>
</dbReference>
<evidence type="ECO:0000256" key="7">
    <source>
        <dbReference type="ARBA" id="ARBA00023204"/>
    </source>
</evidence>
<evidence type="ECO:0000256" key="4">
    <source>
        <dbReference type="ARBA" id="ARBA00022806"/>
    </source>
</evidence>
<dbReference type="Pfam" id="PF08494">
    <property type="entry name" value="DEAD_assoc"/>
    <property type="match status" value="1"/>
</dbReference>
<dbReference type="PIRSF" id="PIRSF037307">
    <property type="entry name" value="Lhr-like_helic_prd"/>
    <property type="match status" value="1"/>
</dbReference>
<evidence type="ECO:0000256" key="9">
    <source>
        <dbReference type="ARBA" id="ARBA00093467"/>
    </source>
</evidence>
<feature type="domain" description="Helicase ATP-binding" evidence="10">
    <location>
        <begin position="24"/>
        <end position="209"/>
    </location>
</feature>
<keyword evidence="4 12" id="KW-0347">Helicase</keyword>
<gene>
    <name evidence="12" type="ORF">LV85_01385</name>
</gene>
<comment type="similarity">
    <text evidence="9">Belongs to the Lhr helicase family. Lhr-Core subfamily.</text>
</comment>
<dbReference type="PANTHER" id="PTHR47962:SF3">
    <property type="entry name" value="LARGE ATP-DEPENDENT HELICASE-RELATED PROTEIN"/>
    <property type="match status" value="1"/>
</dbReference>
<dbReference type="SUPFAM" id="SSF52540">
    <property type="entry name" value="P-loop containing nucleoside triphosphate hydrolases"/>
    <property type="match status" value="1"/>
</dbReference>
<dbReference type="PANTHER" id="PTHR47962">
    <property type="entry name" value="ATP-DEPENDENT HELICASE LHR-RELATED-RELATED"/>
    <property type="match status" value="1"/>
</dbReference>
<evidence type="ECO:0000259" key="10">
    <source>
        <dbReference type="PROSITE" id="PS51192"/>
    </source>
</evidence>
<dbReference type="RefSeq" id="WP_111317463.1">
    <property type="nucleotide sequence ID" value="NZ_QKZT01000005.1"/>
</dbReference>
<comment type="caution">
    <text evidence="12">The sequence shown here is derived from an EMBL/GenBank/DDBJ whole genome shotgun (WGS) entry which is preliminary data.</text>
</comment>
<dbReference type="EMBL" id="QKZT01000005">
    <property type="protein sequence ID" value="PZX54046.1"/>
    <property type="molecule type" value="Genomic_DNA"/>
</dbReference>
<dbReference type="Pfam" id="PF19306">
    <property type="entry name" value="WHD_Lhr"/>
    <property type="match status" value="1"/>
</dbReference>
<keyword evidence="3" id="KW-0378">Hydrolase</keyword>
<dbReference type="AlphaFoldDB" id="A0A2W7R4B4"/>
<accession>A0A2W7R4B4</accession>
<keyword evidence="8" id="KW-0413">Isomerase</keyword>
<dbReference type="PROSITE" id="PS51194">
    <property type="entry name" value="HELICASE_CTER"/>
    <property type="match status" value="1"/>
</dbReference>
<evidence type="ECO:0000256" key="8">
    <source>
        <dbReference type="ARBA" id="ARBA00023235"/>
    </source>
</evidence>
<evidence type="ECO:0000256" key="1">
    <source>
        <dbReference type="ARBA" id="ARBA00022741"/>
    </source>
</evidence>
<dbReference type="CDD" id="cd18796">
    <property type="entry name" value="SF2_C_LHR"/>
    <property type="match status" value="1"/>
</dbReference>
<dbReference type="Gene3D" id="3.40.50.300">
    <property type="entry name" value="P-loop containing nucleotide triphosphate hydrolases"/>
    <property type="match status" value="2"/>
</dbReference>
<dbReference type="InterPro" id="IPR052511">
    <property type="entry name" value="ATP-dep_Helicase"/>
</dbReference>
<dbReference type="InterPro" id="IPR013701">
    <property type="entry name" value="Lhr-like_DEAD/DEAH_assoc"/>
</dbReference>
<evidence type="ECO:0000313" key="12">
    <source>
        <dbReference type="EMBL" id="PZX54046.1"/>
    </source>
</evidence>
<evidence type="ECO:0000256" key="5">
    <source>
        <dbReference type="ARBA" id="ARBA00022840"/>
    </source>
</evidence>
<dbReference type="Pfam" id="PF00271">
    <property type="entry name" value="Helicase_C"/>
    <property type="match status" value="1"/>
</dbReference>
<evidence type="ECO:0000256" key="2">
    <source>
        <dbReference type="ARBA" id="ARBA00022763"/>
    </source>
</evidence>
<dbReference type="InterPro" id="IPR014001">
    <property type="entry name" value="Helicase_ATP-bd"/>
</dbReference>
<dbReference type="SMART" id="SM00487">
    <property type="entry name" value="DEXDc"/>
    <property type="match status" value="1"/>
</dbReference>
<sequence length="810" mass="91812">MNSFGEVWFSNQGWIAHPFQEKTWSAMAKGRSGLLNAPTGYGKTMAIWFGVLHHYYIQRKVKKGKDPRKLHALWITPLRALSSEIYQATKLVSDDLALDYEIGLRTGDTSTKIRKDQKKKPPQGLLTTPESVHILMASKGYIDYFSGLEFVIVDEWHELMGSKRGVLIELALSRLKAINPKLKIWGISATIGNLEEAKEILLGPENRGVMIKAAIKKRLQIETLLPELIERFPWAGHLGVHMAEKVIPIIEQSQSTLLFTNTRSQAEIWYRQLLELMPDWAGAIALHHGSLSNEIRTWVEAALHEGSLKAVICTSSLDLGVDFRPVDTVVQIGSPKGIARFLQRAGRSGHQPGAMSKIYFLPTHSLEIMEGASLKYAVKEGMMERRIPYVRSFDVLLQYLVTLAISEGFKAEETYHEIKGTHCFSSITAEEFNECILMITKGGRSLGAYDEFHKVVAEEGIFKVTSRRIAHRHLLNIGTIVSDAMMQVKFMSGKYLGTIEEWFISRLKPGDNFWFSGRNLELIKVREMQAIVKNSTGKKGAIPSWMGGRLPLSADLGVALRHSMDMVHQPITRKSPELHFLKPLFLKQQELSALPEEGTLLMESIQTKYGYHLFVYPFEGKFVHEGMAAVIAYRLSKIKAATFSIATNEYGFELLSDAPIPVEEAMEIGLFNTEDLMNDIRLGINTTEMARRRFRDIASIAGLVFQGYPGKPMKTKHLQANSSLFFSVFEDYDPKNLLLRQAYDEVMDFQLESARMYAAFVRISTHAINLTFPDKLTPFSFPIFAESFRERYSNEDWQTRLGKLKDRLEK</sequence>
<name>A0A2W7R4B4_9BACT</name>
<evidence type="ECO:0000256" key="3">
    <source>
        <dbReference type="ARBA" id="ARBA00022801"/>
    </source>
</evidence>
<feature type="domain" description="Helicase C-terminal" evidence="11">
    <location>
        <begin position="242"/>
        <end position="401"/>
    </location>
</feature>
<dbReference type="GO" id="GO:0005524">
    <property type="term" value="F:ATP binding"/>
    <property type="evidence" value="ECO:0007669"/>
    <property type="project" value="UniProtKB-KW"/>
</dbReference>
<keyword evidence="1" id="KW-0547">Nucleotide-binding</keyword>
<dbReference type="InterPro" id="IPR017170">
    <property type="entry name" value="Lhr-like"/>
</dbReference>
<proteinExistence type="inferred from homology"/>
<dbReference type="InterPro" id="IPR026362">
    <property type="entry name" value="DEXH_lig_assoc"/>
</dbReference>
<evidence type="ECO:0000313" key="13">
    <source>
        <dbReference type="Proteomes" id="UP000248882"/>
    </source>
</evidence>
<dbReference type="OrthoDB" id="9815222at2"/>
<dbReference type="GO" id="GO:0016887">
    <property type="term" value="F:ATP hydrolysis activity"/>
    <property type="evidence" value="ECO:0007669"/>
    <property type="project" value="TreeGrafter"/>
</dbReference>
<dbReference type="SMART" id="SM00490">
    <property type="entry name" value="HELICc"/>
    <property type="match status" value="1"/>
</dbReference>
<dbReference type="Pfam" id="PF00270">
    <property type="entry name" value="DEAD"/>
    <property type="match status" value="1"/>
</dbReference>